<evidence type="ECO:0000313" key="3">
    <source>
        <dbReference type="Proteomes" id="UP000450676"/>
    </source>
</evidence>
<dbReference type="EMBL" id="WWCU01000033">
    <property type="protein sequence ID" value="MYN10134.1"/>
    <property type="molecule type" value="Genomic_DNA"/>
</dbReference>
<accession>A0A7X4KNB4</accession>
<dbReference type="Proteomes" id="UP000450676">
    <property type="component" value="Unassembled WGS sequence"/>
</dbReference>
<comment type="caution">
    <text evidence="2">The sequence shown here is derived from an EMBL/GenBank/DDBJ whole genome shotgun (WGS) entry which is preliminary data.</text>
</comment>
<dbReference type="InterPro" id="IPR006121">
    <property type="entry name" value="HMA_dom"/>
</dbReference>
<reference evidence="2 3" key="1">
    <citation type="submission" date="2019-12" db="EMBL/GenBank/DDBJ databases">
        <title>Novel species isolated from a subtropical stream in China.</title>
        <authorList>
            <person name="Lu H."/>
        </authorList>
    </citation>
    <scope>NUCLEOTIDE SEQUENCE [LARGE SCALE GENOMIC DNA]</scope>
    <source>
        <strain evidence="2 3">FT127W</strain>
    </source>
</reference>
<organism evidence="2 3">
    <name type="scientific">Pseudoduganella aquatica</name>
    <dbReference type="NCBI Taxonomy" id="2660641"/>
    <lineage>
        <taxon>Bacteria</taxon>
        <taxon>Pseudomonadati</taxon>
        <taxon>Pseudomonadota</taxon>
        <taxon>Betaproteobacteria</taxon>
        <taxon>Burkholderiales</taxon>
        <taxon>Oxalobacteraceae</taxon>
        <taxon>Telluria group</taxon>
        <taxon>Pseudoduganella</taxon>
    </lineage>
</organism>
<dbReference type="CDD" id="cd00371">
    <property type="entry name" value="HMA"/>
    <property type="match status" value="1"/>
</dbReference>
<name>A0A7X4KNB4_9BURK</name>
<dbReference type="Pfam" id="PF00403">
    <property type="entry name" value="HMA"/>
    <property type="match status" value="1"/>
</dbReference>
<dbReference type="AlphaFoldDB" id="A0A7X4KNB4"/>
<dbReference type="RefSeq" id="WP_161074431.1">
    <property type="nucleotide sequence ID" value="NZ_CP086370.1"/>
</dbReference>
<dbReference type="SUPFAM" id="SSF55008">
    <property type="entry name" value="HMA, heavy metal-associated domain"/>
    <property type="match status" value="1"/>
</dbReference>
<sequence>MENAVLRINGMNGEACADKVANVLAGIGGVSDVRVSLLNSLASVRYDADKATPASLAGSLAQAGYPAEPAGTGGGCCGGCCGG</sequence>
<proteinExistence type="predicted"/>
<dbReference type="PROSITE" id="PS50846">
    <property type="entry name" value="HMA_2"/>
    <property type="match status" value="1"/>
</dbReference>
<protein>
    <submittedName>
        <fullName evidence="2">Copper chaperone</fullName>
    </submittedName>
</protein>
<keyword evidence="3" id="KW-1185">Reference proteome</keyword>
<evidence type="ECO:0000313" key="2">
    <source>
        <dbReference type="EMBL" id="MYN10134.1"/>
    </source>
</evidence>
<dbReference type="Gene3D" id="3.30.70.100">
    <property type="match status" value="1"/>
</dbReference>
<dbReference type="InterPro" id="IPR036163">
    <property type="entry name" value="HMA_dom_sf"/>
</dbReference>
<feature type="domain" description="HMA" evidence="1">
    <location>
        <begin position="2"/>
        <end position="68"/>
    </location>
</feature>
<dbReference type="GO" id="GO:0046872">
    <property type="term" value="F:metal ion binding"/>
    <property type="evidence" value="ECO:0007669"/>
    <property type="project" value="InterPro"/>
</dbReference>
<evidence type="ECO:0000259" key="1">
    <source>
        <dbReference type="PROSITE" id="PS50846"/>
    </source>
</evidence>
<gene>
    <name evidence="2" type="ORF">GTP77_22695</name>
</gene>